<dbReference type="AlphaFoldDB" id="A0A835SFP4"/>
<evidence type="ECO:0000313" key="6">
    <source>
        <dbReference type="EMBL" id="KAG2426368.1"/>
    </source>
</evidence>
<dbReference type="InterPro" id="IPR013216">
    <property type="entry name" value="Methyltransf_11"/>
</dbReference>
<feature type="compositionally biased region" description="Low complexity" evidence="4">
    <location>
        <begin position="424"/>
        <end position="440"/>
    </location>
</feature>
<sequence length="790" mass="81191">MADVAEQRALRLQNVRYDDREYWNSRYTNQPCEFDWFYGYTALRKVVRQFVKRSKLVLHVGCGNSNFQEGMANDGYQLVNTDISEVVIDQMRKKHADVTGLRYVVSDCREMPEFLDCQFGSVIDKGTVDALLCSKDAGANINAMFREISRVLIPGGTFLLITLGGPAHRLPLVNRPEFGWSVQVCLVRRVPDSQFAPSEPGRAIPLNDTPKPLSFIGPLQANADGSVDGLPDDFEPAHFFYAYACRKAPLVLGGTAPADAAAGPGAGAGAAARARAGPAAGDPAAEGAGGRVRLPEGWCNTVRAVAQVIRGELGLPPGILGRGRRVRTTTRASFERQQREREAQAAAASGATPSAAAAQTAATGSGTATAMHEPGALNGNTGGAAAYRSSTAVPMGSGSATPLPAEAGSSPGAGSGAGAGAMAGGVPHPGQEAAAAASARAGDDEAAAEAEQQQQIQQLLDPLGGGSQAAWHVHASALDEAVAQVAAAAHPQPHPMQPHHHHHHQRQGLHLDQGGLAEPAAGSMGAGLQRGASSSALAIGGGGAEGAPGGGGAEGGSETRGGRGERPRGLLLSSDAAADAELLVVVDDGTCSAPQLDLHGLHEPMCGAAGGWAAPTSDSMAALFGQLQLQQQQQQLQPQQLQLQQQALSLRATVEAGAQAACTGRGAPGAAGAARGTTSSFGTQAAVVEPAAAEPPGPGTNQPWARQQALQQQQQQGGGGGGGAISFRRLSITVSDAFEVLDKVDGVAGSPHARWARQGAEPARPASLDEGQEEQPQQPQQPQPQQRHDG</sequence>
<dbReference type="Gene3D" id="3.40.50.150">
    <property type="entry name" value="Vaccinia Virus protein VP39"/>
    <property type="match status" value="1"/>
</dbReference>
<dbReference type="GO" id="GO:0008757">
    <property type="term" value="F:S-adenosylmethionine-dependent methyltransferase activity"/>
    <property type="evidence" value="ECO:0007669"/>
    <property type="project" value="InterPro"/>
</dbReference>
<feature type="compositionally biased region" description="Gly residues" evidence="4">
    <location>
        <begin position="539"/>
        <end position="559"/>
    </location>
</feature>
<evidence type="ECO:0000256" key="4">
    <source>
        <dbReference type="SAM" id="MobiDB-lite"/>
    </source>
</evidence>
<dbReference type="InterPro" id="IPR051419">
    <property type="entry name" value="Lys/N-term_MeTrsfase_sf"/>
</dbReference>
<feature type="compositionally biased region" description="Low complexity" evidence="4">
    <location>
        <begin position="344"/>
        <end position="386"/>
    </location>
</feature>
<feature type="domain" description="Methyltransferase type 11" evidence="5">
    <location>
        <begin position="58"/>
        <end position="159"/>
    </location>
</feature>
<evidence type="ECO:0000256" key="1">
    <source>
        <dbReference type="ARBA" id="ARBA00008361"/>
    </source>
</evidence>
<feature type="compositionally biased region" description="Gly residues" evidence="4">
    <location>
        <begin position="411"/>
        <end position="423"/>
    </location>
</feature>
<dbReference type="FunFam" id="3.40.50.150:FF:000565">
    <property type="entry name" value="Predicted protein"/>
    <property type="match status" value="1"/>
</dbReference>
<evidence type="ECO:0000313" key="7">
    <source>
        <dbReference type="Proteomes" id="UP000650467"/>
    </source>
</evidence>
<comment type="caution">
    <text evidence="6">The sequence shown here is derived from an EMBL/GenBank/DDBJ whole genome shotgun (WGS) entry which is preliminary data.</text>
</comment>
<dbReference type="Pfam" id="PF08241">
    <property type="entry name" value="Methyltransf_11"/>
    <property type="match status" value="1"/>
</dbReference>
<dbReference type="OrthoDB" id="411785at2759"/>
<proteinExistence type="inferred from homology"/>
<keyword evidence="2" id="KW-0489">Methyltransferase</keyword>
<protein>
    <recommendedName>
        <fullName evidence="5">Methyltransferase type 11 domain-containing protein</fullName>
    </recommendedName>
</protein>
<dbReference type="EMBL" id="JAEHOC010000048">
    <property type="protein sequence ID" value="KAG2426368.1"/>
    <property type="molecule type" value="Genomic_DNA"/>
</dbReference>
<feature type="region of interest" description="Disordered" evidence="4">
    <location>
        <begin position="750"/>
        <end position="790"/>
    </location>
</feature>
<dbReference type="CDD" id="cd02440">
    <property type="entry name" value="AdoMet_MTases"/>
    <property type="match status" value="1"/>
</dbReference>
<feature type="region of interest" description="Disordered" evidence="4">
    <location>
        <begin position="486"/>
        <end position="569"/>
    </location>
</feature>
<dbReference type="Proteomes" id="UP000650467">
    <property type="component" value="Unassembled WGS sequence"/>
</dbReference>
<evidence type="ECO:0000259" key="5">
    <source>
        <dbReference type="Pfam" id="PF08241"/>
    </source>
</evidence>
<gene>
    <name evidence="6" type="ORF">HXX76_013125</name>
</gene>
<evidence type="ECO:0000256" key="2">
    <source>
        <dbReference type="ARBA" id="ARBA00022603"/>
    </source>
</evidence>
<feature type="compositionally biased region" description="Basic residues" evidence="4">
    <location>
        <begin position="497"/>
        <end position="507"/>
    </location>
</feature>
<name>A0A835SFP4_CHLIN</name>
<dbReference type="PANTHER" id="PTHR12176:SF79">
    <property type="entry name" value="METHYLTRANSFERASE TYPE 11 DOMAIN-CONTAINING PROTEIN"/>
    <property type="match status" value="1"/>
</dbReference>
<organism evidence="6 7">
    <name type="scientific">Chlamydomonas incerta</name>
    <dbReference type="NCBI Taxonomy" id="51695"/>
    <lineage>
        <taxon>Eukaryota</taxon>
        <taxon>Viridiplantae</taxon>
        <taxon>Chlorophyta</taxon>
        <taxon>core chlorophytes</taxon>
        <taxon>Chlorophyceae</taxon>
        <taxon>CS clade</taxon>
        <taxon>Chlamydomonadales</taxon>
        <taxon>Chlamydomonadaceae</taxon>
        <taxon>Chlamydomonas</taxon>
    </lineage>
</organism>
<feature type="region of interest" description="Disordered" evidence="4">
    <location>
        <begin position="691"/>
        <end position="724"/>
    </location>
</feature>
<dbReference type="SUPFAM" id="SSF53335">
    <property type="entry name" value="S-adenosyl-L-methionine-dependent methyltransferases"/>
    <property type="match status" value="1"/>
</dbReference>
<accession>A0A835SFP4</accession>
<dbReference type="InterPro" id="IPR029063">
    <property type="entry name" value="SAM-dependent_MTases_sf"/>
</dbReference>
<feature type="compositionally biased region" description="Low complexity" evidence="4">
    <location>
        <begin position="774"/>
        <end position="790"/>
    </location>
</feature>
<dbReference type="GO" id="GO:0032259">
    <property type="term" value="P:methylation"/>
    <property type="evidence" value="ECO:0007669"/>
    <property type="project" value="UniProtKB-KW"/>
</dbReference>
<comment type="similarity">
    <text evidence="1">Belongs to the methyltransferase superfamily.</text>
</comment>
<keyword evidence="3" id="KW-0808">Transferase</keyword>
<feature type="region of interest" description="Disordered" evidence="4">
    <location>
        <begin position="316"/>
        <end position="454"/>
    </location>
</feature>
<reference evidence="6" key="1">
    <citation type="journal article" date="2020" name="bioRxiv">
        <title>Comparative genomics of Chlamydomonas.</title>
        <authorList>
            <person name="Craig R.J."/>
            <person name="Hasan A.R."/>
            <person name="Ness R.W."/>
            <person name="Keightley P.D."/>
        </authorList>
    </citation>
    <scope>NUCLEOTIDE SEQUENCE</scope>
    <source>
        <strain evidence="6">SAG 7.73</strain>
    </source>
</reference>
<feature type="compositionally biased region" description="Basic and acidic residues" evidence="4">
    <location>
        <begin position="333"/>
        <end position="343"/>
    </location>
</feature>
<dbReference type="PANTHER" id="PTHR12176">
    <property type="entry name" value="SAM-DEPENDENT METHYLTRANSFERASE SUPERFAMILY PROTEIN"/>
    <property type="match status" value="1"/>
</dbReference>
<evidence type="ECO:0000256" key="3">
    <source>
        <dbReference type="ARBA" id="ARBA00022679"/>
    </source>
</evidence>
<keyword evidence="7" id="KW-1185">Reference proteome</keyword>